<dbReference type="Proteomes" id="UP000036331">
    <property type="component" value="Unassembled WGS sequence"/>
</dbReference>
<organism evidence="2 4">
    <name type="scientific">Escherichia coli</name>
    <dbReference type="NCBI Taxonomy" id="562"/>
    <lineage>
        <taxon>Bacteria</taxon>
        <taxon>Pseudomonadati</taxon>
        <taxon>Pseudomonadota</taxon>
        <taxon>Gammaproteobacteria</taxon>
        <taxon>Enterobacterales</taxon>
        <taxon>Enterobacteriaceae</taxon>
        <taxon>Escherichia</taxon>
    </lineage>
</organism>
<accession>A0A377EL94</accession>
<reference evidence="1 3" key="1">
    <citation type="journal article" date="2015" name="Genome Announc.">
        <title>Draft Genome Sequences of Human-Pathogenic Escherichia coli O26:H11 Strains Carrying the stx2 Gene Only and Circulating in France.</title>
        <authorList>
            <person name="Delannoy S."/>
            <person name="Mariani-Kurkdjian P."/>
            <person name="Bonacorsi S."/>
            <person name="Liguori S."/>
            <person name="Ison S.A."/>
            <person name="Fach P."/>
        </authorList>
    </citation>
    <scope>NUCLEOTIDE SEQUENCE [LARGE SCALE GENOMIC DNA]</scope>
    <source>
        <strain evidence="1 3">34870</strain>
    </source>
</reference>
<evidence type="ECO:0000313" key="3">
    <source>
        <dbReference type="Proteomes" id="UP000036331"/>
    </source>
</evidence>
<evidence type="ECO:0000313" key="4">
    <source>
        <dbReference type="Proteomes" id="UP000255057"/>
    </source>
</evidence>
<name>A0A377EL94_ECOLX</name>
<dbReference type="Proteomes" id="UP000255057">
    <property type="component" value="Unassembled WGS sequence"/>
</dbReference>
<reference evidence="2 4" key="3">
    <citation type="submission" date="2018-06" db="EMBL/GenBank/DDBJ databases">
        <authorList>
            <consortium name="Pathogen Informatics"/>
            <person name="Doyle S."/>
        </authorList>
    </citation>
    <scope>NUCLEOTIDE SEQUENCE [LARGE SCALE GENOMIC DNA]</scope>
    <source>
        <strain evidence="2 4">NCTC8960</strain>
    </source>
</reference>
<evidence type="ECO:0000313" key="1">
    <source>
        <dbReference type="EMBL" id="PBN76254.1"/>
    </source>
</evidence>
<dbReference type="EMBL" id="UGFO01000006">
    <property type="protein sequence ID" value="STN13800.1"/>
    <property type="molecule type" value="Genomic_DNA"/>
</dbReference>
<sequence>MYQFSENVPKYINAYRFIVWNGLHGVTELDLLDECHVISGRNYLTEIEREAHITLRRRKFDNVYGGQHSRYYIECQEDMLKAINLANRKYSGAFTKADIIELKRMYPKRTIAAKVDQCRRRLTRAVMRLVSCRRSGRRSHWGERGA</sequence>
<reference evidence="1" key="2">
    <citation type="submission" date="2017-03" db="EMBL/GenBank/DDBJ databases">
        <title>The mobilome is the main driver of stx2-positive O26:H11 Escherichia coli strains evolution.</title>
        <authorList>
            <person name="Delannoy S."/>
            <person name="Mariani-Kurkdjian P."/>
            <person name="Webb H.E."/>
            <person name="Bonacorsi S."/>
            <person name="Fach P."/>
        </authorList>
    </citation>
    <scope>NUCLEOTIDE SEQUENCE</scope>
    <source>
        <strain evidence="1">34870</strain>
    </source>
</reference>
<evidence type="ECO:0000313" key="2">
    <source>
        <dbReference type="EMBL" id="STN13800.1"/>
    </source>
</evidence>
<protein>
    <submittedName>
        <fullName evidence="2">Putative prophage protein</fullName>
    </submittedName>
</protein>
<proteinExistence type="predicted"/>
<dbReference type="RefSeq" id="WP_000284231.1">
    <property type="nucleotide sequence ID" value="NZ_BGDQ01000053.1"/>
</dbReference>
<gene>
    <name evidence="1" type="ORF">ABE91_014720</name>
    <name evidence="2" type="ORF">NCTC8960_04156</name>
</gene>
<dbReference type="EMBL" id="LDXE02000002">
    <property type="protein sequence ID" value="PBN76254.1"/>
    <property type="molecule type" value="Genomic_DNA"/>
</dbReference>
<dbReference type="AlphaFoldDB" id="A0A377EL94"/>